<reference evidence="1" key="1">
    <citation type="submission" date="2022-05" db="EMBL/GenBank/DDBJ databases">
        <title>Chromosome-level genome of Chaenocephalus aceratus.</title>
        <authorList>
            <person name="Park H."/>
        </authorList>
    </citation>
    <scope>NUCLEOTIDE SEQUENCE</scope>
    <source>
        <strain evidence="1">KU_202001</strain>
    </source>
</reference>
<organism evidence="1 2">
    <name type="scientific">Chaenocephalus aceratus</name>
    <name type="common">Blackfin icefish</name>
    <name type="synonym">Chaenichthys aceratus</name>
    <dbReference type="NCBI Taxonomy" id="36190"/>
    <lineage>
        <taxon>Eukaryota</taxon>
        <taxon>Metazoa</taxon>
        <taxon>Chordata</taxon>
        <taxon>Craniata</taxon>
        <taxon>Vertebrata</taxon>
        <taxon>Euteleostomi</taxon>
        <taxon>Actinopterygii</taxon>
        <taxon>Neopterygii</taxon>
        <taxon>Teleostei</taxon>
        <taxon>Neoteleostei</taxon>
        <taxon>Acanthomorphata</taxon>
        <taxon>Eupercaria</taxon>
        <taxon>Perciformes</taxon>
        <taxon>Notothenioidei</taxon>
        <taxon>Channichthyidae</taxon>
        <taxon>Chaenocephalus</taxon>
    </lineage>
</organism>
<accession>A0ACB9VZL9</accession>
<comment type="caution">
    <text evidence="1">The sequence shown here is derived from an EMBL/GenBank/DDBJ whole genome shotgun (WGS) entry which is preliminary data.</text>
</comment>
<evidence type="ECO:0000313" key="2">
    <source>
        <dbReference type="Proteomes" id="UP001057452"/>
    </source>
</evidence>
<proteinExistence type="predicted"/>
<protein>
    <submittedName>
        <fullName evidence="1">Uncharacterized protein</fullName>
    </submittedName>
</protein>
<keyword evidence="2" id="KW-1185">Reference proteome</keyword>
<name>A0ACB9VZL9_CHAAC</name>
<gene>
    <name evidence="1" type="ORF">KUCAC02_010553</name>
</gene>
<dbReference type="EMBL" id="CM043805">
    <property type="protein sequence ID" value="KAI4805961.1"/>
    <property type="molecule type" value="Genomic_DNA"/>
</dbReference>
<dbReference type="Proteomes" id="UP001057452">
    <property type="component" value="Chromosome 21"/>
</dbReference>
<sequence length="96" mass="10848">MSLAALTQTCSYIEKPPKMIGCLSESARRPALVFATPLGSDCRDQIPGQHSLVNVLFFSIVTFITTLKTYRQKHIICSLITCHKFQRDVTSRMNRD</sequence>
<evidence type="ECO:0000313" key="1">
    <source>
        <dbReference type="EMBL" id="KAI4805961.1"/>
    </source>
</evidence>